<gene>
    <name evidence="1" type="ORF">BU25DRAFT_411519</name>
</gene>
<evidence type="ECO:0000313" key="1">
    <source>
        <dbReference type="EMBL" id="KAF2626540.1"/>
    </source>
</evidence>
<feature type="non-terminal residue" evidence="1">
    <location>
        <position position="75"/>
    </location>
</feature>
<accession>A0ACB6RWZ2</accession>
<protein>
    <submittedName>
        <fullName evidence="1">Uncharacterized protein</fullName>
    </submittedName>
</protein>
<keyword evidence="2" id="KW-1185">Reference proteome</keyword>
<dbReference type="EMBL" id="MU006720">
    <property type="protein sequence ID" value="KAF2626540.1"/>
    <property type="molecule type" value="Genomic_DNA"/>
</dbReference>
<evidence type="ECO:0000313" key="2">
    <source>
        <dbReference type="Proteomes" id="UP000799754"/>
    </source>
</evidence>
<reference evidence="1" key="1">
    <citation type="journal article" date="2020" name="Stud. Mycol.">
        <title>101 Dothideomycetes genomes: a test case for predicting lifestyles and emergence of pathogens.</title>
        <authorList>
            <person name="Haridas S."/>
            <person name="Albert R."/>
            <person name="Binder M."/>
            <person name="Bloem J."/>
            <person name="Labutti K."/>
            <person name="Salamov A."/>
            <person name="Andreopoulos B."/>
            <person name="Baker S."/>
            <person name="Barry K."/>
            <person name="Bills G."/>
            <person name="Bluhm B."/>
            <person name="Cannon C."/>
            <person name="Castanera R."/>
            <person name="Culley D."/>
            <person name="Daum C."/>
            <person name="Ezra D."/>
            <person name="Gonzalez J."/>
            <person name="Henrissat B."/>
            <person name="Kuo A."/>
            <person name="Liang C."/>
            <person name="Lipzen A."/>
            <person name="Lutzoni F."/>
            <person name="Magnuson J."/>
            <person name="Mondo S."/>
            <person name="Nolan M."/>
            <person name="Ohm R."/>
            <person name="Pangilinan J."/>
            <person name="Park H.-J."/>
            <person name="Ramirez L."/>
            <person name="Alfaro M."/>
            <person name="Sun H."/>
            <person name="Tritt A."/>
            <person name="Yoshinaga Y."/>
            <person name="Zwiers L.-H."/>
            <person name="Turgeon B."/>
            <person name="Goodwin S."/>
            <person name="Spatafora J."/>
            <person name="Crous P."/>
            <person name="Grigoriev I."/>
        </authorList>
    </citation>
    <scope>NUCLEOTIDE SEQUENCE</scope>
    <source>
        <strain evidence="1">CBS 525.71</strain>
    </source>
</reference>
<sequence>MSSSPSRLPALDSRYGALSCFVTTLAIYDDRSKCVSNSSVSPTKHCTTFAFAKSLEYTMCHGRYTQIADASIQMS</sequence>
<proteinExistence type="predicted"/>
<comment type="caution">
    <text evidence="1">The sequence shown here is derived from an EMBL/GenBank/DDBJ whole genome shotgun (WGS) entry which is preliminary data.</text>
</comment>
<organism evidence="1 2">
    <name type="scientific">Macroventuria anomochaeta</name>
    <dbReference type="NCBI Taxonomy" id="301207"/>
    <lineage>
        <taxon>Eukaryota</taxon>
        <taxon>Fungi</taxon>
        <taxon>Dikarya</taxon>
        <taxon>Ascomycota</taxon>
        <taxon>Pezizomycotina</taxon>
        <taxon>Dothideomycetes</taxon>
        <taxon>Pleosporomycetidae</taxon>
        <taxon>Pleosporales</taxon>
        <taxon>Pleosporineae</taxon>
        <taxon>Didymellaceae</taxon>
        <taxon>Macroventuria</taxon>
    </lineage>
</organism>
<name>A0ACB6RWZ2_9PLEO</name>
<dbReference type="Proteomes" id="UP000799754">
    <property type="component" value="Unassembled WGS sequence"/>
</dbReference>